<keyword evidence="4" id="KW-1185">Reference proteome</keyword>
<dbReference type="Proteomes" id="UP001430614">
    <property type="component" value="Unassembled WGS sequence"/>
</dbReference>
<comment type="caution">
    <text evidence="3">The sequence shown here is derived from an EMBL/GenBank/DDBJ whole genome shotgun (WGS) entry which is preliminary data.</text>
</comment>
<sequence>MISTPLTLIEGAFALPRLRPLASLPEPFGRDWALLPFGERWRTGLGSLYAALLRTVCVNDRHLLSYGQWVSIDGVLIGVRQKAAQPVETAAQPAGEPANTAASVHAAMQRRVPQGPMRIALKPRTPRIARRRTVWNRRAVAASACAIGCVAVLAWWMADQPLAPRRMAFDTLKSVQALAARRDVPVEERRSQDQSARLEAPVMAEAVAPASVLPPSPAHVAAAAPASALPQPTATRRNPAWSEGTHSDPPRPVLRAQTHPQRANRYAKKRSEHAVRAGADEYAELTTSAMMPWRDAAPLPRRVVSNNLTANGSEWMNHMSQRRVTEIPEQFAR</sequence>
<evidence type="ECO:0000256" key="1">
    <source>
        <dbReference type="SAM" id="MobiDB-lite"/>
    </source>
</evidence>
<evidence type="ECO:0000313" key="3">
    <source>
        <dbReference type="EMBL" id="MCC8403851.1"/>
    </source>
</evidence>
<proteinExistence type="predicted"/>
<keyword evidence="2" id="KW-0812">Transmembrane</keyword>
<keyword evidence="2" id="KW-0472">Membrane</keyword>
<reference evidence="3 4" key="1">
    <citation type="submission" date="2021-11" db="EMBL/GenBank/DDBJ databases">
        <authorList>
            <person name="Oh E.-T."/>
            <person name="Kim S.-B."/>
        </authorList>
    </citation>
    <scope>NUCLEOTIDE SEQUENCE [LARGE SCALE GENOMIC DNA]</scope>
    <source>
        <strain evidence="3 4">MMS20-SJTN17</strain>
    </source>
</reference>
<name>A0ABS8KGE4_9BURK</name>
<feature type="region of interest" description="Disordered" evidence="1">
    <location>
        <begin position="222"/>
        <end position="274"/>
    </location>
</feature>
<feature type="transmembrane region" description="Helical" evidence="2">
    <location>
        <begin position="139"/>
        <end position="158"/>
    </location>
</feature>
<organism evidence="3 4">
    <name type="scientific">Paraburkholderia translucens</name>
    <dbReference type="NCBI Taxonomy" id="2886945"/>
    <lineage>
        <taxon>Bacteria</taxon>
        <taxon>Pseudomonadati</taxon>
        <taxon>Pseudomonadota</taxon>
        <taxon>Betaproteobacteria</taxon>
        <taxon>Burkholderiales</taxon>
        <taxon>Burkholderiaceae</taxon>
        <taxon>Paraburkholderia</taxon>
    </lineage>
</organism>
<evidence type="ECO:0000256" key="2">
    <source>
        <dbReference type="SAM" id="Phobius"/>
    </source>
</evidence>
<protein>
    <submittedName>
        <fullName evidence="3">Uncharacterized protein</fullName>
    </submittedName>
</protein>
<dbReference type="RefSeq" id="WP_230562683.1">
    <property type="nucleotide sequence ID" value="NZ_JAJITC010000009.1"/>
</dbReference>
<feature type="compositionally biased region" description="Low complexity" evidence="1">
    <location>
        <begin position="222"/>
        <end position="234"/>
    </location>
</feature>
<accession>A0ABS8KGE4</accession>
<dbReference type="EMBL" id="JAJITC010000009">
    <property type="protein sequence ID" value="MCC8403851.1"/>
    <property type="molecule type" value="Genomic_DNA"/>
</dbReference>
<evidence type="ECO:0000313" key="4">
    <source>
        <dbReference type="Proteomes" id="UP001430614"/>
    </source>
</evidence>
<gene>
    <name evidence="3" type="ORF">LJ655_18470</name>
</gene>
<keyword evidence="2" id="KW-1133">Transmembrane helix</keyword>